<proteinExistence type="predicted"/>
<dbReference type="EMBL" id="QJJM01000003">
    <property type="protein sequence ID" value="PXW78141.1"/>
    <property type="molecule type" value="Genomic_DNA"/>
</dbReference>
<evidence type="ECO:0000313" key="2">
    <source>
        <dbReference type="Proteomes" id="UP000248014"/>
    </source>
</evidence>
<protein>
    <recommendedName>
        <fullName evidence="3">Tail tape measure protein</fullName>
    </recommendedName>
</protein>
<dbReference type="AlphaFoldDB" id="A0A2V3VBD8"/>
<reference evidence="1 2" key="1">
    <citation type="submission" date="2018-05" db="EMBL/GenBank/DDBJ databases">
        <title>Genomic Encyclopedia of Type Strains, Phase IV (KMG-IV): sequencing the most valuable type-strain genomes for metagenomic binning, comparative biology and taxonomic classification.</title>
        <authorList>
            <person name="Goeker M."/>
        </authorList>
    </citation>
    <scope>NUCLEOTIDE SEQUENCE [LARGE SCALE GENOMIC DNA]</scope>
    <source>
        <strain evidence="1 2">DSM 3183</strain>
    </source>
</reference>
<name>A0A2V3VBD8_9SPHN</name>
<organism evidence="1 2">
    <name type="scientific">Blastomonas natatoria</name>
    <dbReference type="NCBI Taxonomy" id="34015"/>
    <lineage>
        <taxon>Bacteria</taxon>
        <taxon>Pseudomonadati</taxon>
        <taxon>Pseudomonadota</taxon>
        <taxon>Alphaproteobacteria</taxon>
        <taxon>Sphingomonadales</taxon>
        <taxon>Sphingomonadaceae</taxon>
        <taxon>Blastomonas</taxon>
    </lineage>
</organism>
<accession>A0A2V3VBD8</accession>
<comment type="caution">
    <text evidence="1">The sequence shown here is derived from an EMBL/GenBank/DDBJ whole genome shotgun (WGS) entry which is preliminary data.</text>
</comment>
<dbReference type="OrthoDB" id="7996304at2"/>
<sequence>MDEEIEQLLVSVRADTQGFGRDVAVMRGQIDNVLIEGLGRAGQVLERGLMTALRRGSLGFEDLKRIALAVMEEIAAAAIQKGIAALGLGGADGGASPPVGLLSALLGLPGRATGGPVTAGRPYLVGERGPELFVPQGYGRVEPGGSAGARDVRVSISIHAGQQTAPAALQASSRQVARAVRRALMQD</sequence>
<keyword evidence="2" id="KW-1185">Reference proteome</keyword>
<dbReference type="Proteomes" id="UP000248014">
    <property type="component" value="Unassembled WGS sequence"/>
</dbReference>
<gene>
    <name evidence="1" type="ORF">C7451_103249</name>
</gene>
<evidence type="ECO:0000313" key="1">
    <source>
        <dbReference type="EMBL" id="PXW78141.1"/>
    </source>
</evidence>
<dbReference type="RefSeq" id="WP_110297933.1">
    <property type="nucleotide sequence ID" value="NZ_QJJM01000003.1"/>
</dbReference>
<evidence type="ECO:0008006" key="3">
    <source>
        <dbReference type="Google" id="ProtNLM"/>
    </source>
</evidence>